<organism evidence="1">
    <name type="scientific">Iconisemion striatum</name>
    <dbReference type="NCBI Taxonomy" id="60296"/>
    <lineage>
        <taxon>Eukaryota</taxon>
        <taxon>Metazoa</taxon>
        <taxon>Chordata</taxon>
        <taxon>Craniata</taxon>
        <taxon>Vertebrata</taxon>
        <taxon>Euteleostomi</taxon>
        <taxon>Actinopterygii</taxon>
        <taxon>Neopterygii</taxon>
        <taxon>Teleostei</taxon>
        <taxon>Neoteleostei</taxon>
        <taxon>Acanthomorphata</taxon>
        <taxon>Ovalentaria</taxon>
        <taxon>Atherinomorphae</taxon>
        <taxon>Cyprinodontiformes</taxon>
        <taxon>Nothobranchiidae</taxon>
        <taxon>Iconisemion</taxon>
    </lineage>
</organism>
<feature type="non-terminal residue" evidence="1">
    <location>
        <position position="42"/>
    </location>
</feature>
<protein>
    <submittedName>
        <fullName evidence="1">ATP/GTP binding protein-like 5</fullName>
    </submittedName>
</protein>
<reference evidence="1" key="2">
    <citation type="submission" date="2016-06" db="EMBL/GenBank/DDBJ databases">
        <title>The genome of a short-lived fish provides insights into sex chromosome evolution and the genetic control of aging.</title>
        <authorList>
            <person name="Reichwald K."/>
            <person name="Felder M."/>
            <person name="Petzold A."/>
            <person name="Koch P."/>
            <person name="Groth M."/>
            <person name="Platzer M."/>
        </authorList>
    </citation>
    <scope>NUCLEOTIDE SEQUENCE</scope>
    <source>
        <tissue evidence="1">Brain</tissue>
    </source>
</reference>
<dbReference type="EMBL" id="HADX01007678">
    <property type="protein sequence ID" value="SBP29910.1"/>
    <property type="molecule type" value="Transcribed_RNA"/>
</dbReference>
<reference evidence="1" key="1">
    <citation type="submission" date="2016-05" db="EMBL/GenBank/DDBJ databases">
        <authorList>
            <person name="Lavstsen T."/>
            <person name="Jespersen J.S."/>
        </authorList>
    </citation>
    <scope>NUCLEOTIDE SEQUENCE</scope>
    <source>
        <tissue evidence="1">Brain</tissue>
    </source>
</reference>
<accession>A0A1A7YJ16</accession>
<dbReference type="AlphaFoldDB" id="A0A1A7YJ16"/>
<name>A0A1A7YJ16_9TELE</name>
<evidence type="ECO:0000313" key="1">
    <source>
        <dbReference type="EMBL" id="SBP29910.1"/>
    </source>
</evidence>
<sequence length="42" mass="4588">LNIEKTVLLRRRSSGILLFEFIMNHGAAMQMLGPTATPCGEA</sequence>
<feature type="non-terminal residue" evidence="1">
    <location>
        <position position="1"/>
    </location>
</feature>
<proteinExistence type="predicted"/>
<gene>
    <name evidence="1" type="primary">AGBL5</name>
</gene>